<reference evidence="2" key="2">
    <citation type="journal article" date="2021" name="PeerJ">
        <title>Extensive microbial diversity within the chicken gut microbiome revealed by metagenomics and culture.</title>
        <authorList>
            <person name="Gilroy R."/>
            <person name="Ravi A."/>
            <person name="Getino M."/>
            <person name="Pursley I."/>
            <person name="Horton D.L."/>
            <person name="Alikhan N.F."/>
            <person name="Baker D."/>
            <person name="Gharbi K."/>
            <person name="Hall N."/>
            <person name="Watson M."/>
            <person name="Adriaenssens E.M."/>
            <person name="Foster-Nyarko E."/>
            <person name="Jarju S."/>
            <person name="Secka A."/>
            <person name="Antonio M."/>
            <person name="Oren A."/>
            <person name="Chaudhuri R.R."/>
            <person name="La Ragione R."/>
            <person name="Hildebrand F."/>
            <person name="Pallen M.J."/>
        </authorList>
    </citation>
    <scope>NUCLEOTIDE SEQUENCE</scope>
    <source>
        <strain evidence="2">ChiW16-3235</strain>
    </source>
</reference>
<dbReference type="InterPro" id="IPR002018">
    <property type="entry name" value="CarbesteraseB"/>
</dbReference>
<dbReference type="Proteomes" id="UP000823913">
    <property type="component" value="Unassembled WGS sequence"/>
</dbReference>
<evidence type="ECO:0000313" key="3">
    <source>
        <dbReference type="Proteomes" id="UP000823913"/>
    </source>
</evidence>
<reference evidence="2" key="1">
    <citation type="submission" date="2020-10" db="EMBL/GenBank/DDBJ databases">
        <authorList>
            <person name="Gilroy R."/>
        </authorList>
    </citation>
    <scope>NUCLEOTIDE SEQUENCE</scope>
    <source>
        <strain evidence="2">ChiW16-3235</strain>
    </source>
</reference>
<sequence>MKGRENNGVYNFLGVEYAKATKLFQPAEQVEPWDGVKNATEYGSFSMQSNFWAISEHGFRGCNTITTARTSTYGRQKALKMRQSCMAARLWSRYGCCCGGMV</sequence>
<comment type="caution">
    <text evidence="2">The sequence shown here is derived from an EMBL/GenBank/DDBJ whole genome shotgun (WGS) entry which is preliminary data.</text>
</comment>
<proteinExistence type="predicted"/>
<gene>
    <name evidence="2" type="ORF">IAB94_03470</name>
</gene>
<protein>
    <submittedName>
        <fullName evidence="2">Carboxylesterase family protein</fullName>
    </submittedName>
</protein>
<organism evidence="2 3">
    <name type="scientific">Candidatus Coproplasma avicola</name>
    <dbReference type="NCBI Taxonomy" id="2840744"/>
    <lineage>
        <taxon>Bacteria</taxon>
        <taxon>Bacillati</taxon>
        <taxon>Bacillota</taxon>
        <taxon>Clostridia</taxon>
        <taxon>Eubacteriales</taxon>
        <taxon>Candidatus Coproplasma</taxon>
    </lineage>
</organism>
<dbReference type="Pfam" id="PF00135">
    <property type="entry name" value="COesterase"/>
    <property type="match status" value="1"/>
</dbReference>
<evidence type="ECO:0000259" key="1">
    <source>
        <dbReference type="Pfam" id="PF00135"/>
    </source>
</evidence>
<evidence type="ECO:0000313" key="2">
    <source>
        <dbReference type="EMBL" id="HIR67094.1"/>
    </source>
</evidence>
<dbReference type="SUPFAM" id="SSF53474">
    <property type="entry name" value="alpha/beta-Hydrolases"/>
    <property type="match status" value="1"/>
</dbReference>
<dbReference type="Gene3D" id="3.40.50.1820">
    <property type="entry name" value="alpha/beta hydrolase"/>
    <property type="match status" value="1"/>
</dbReference>
<dbReference type="AlphaFoldDB" id="A0A9D1E6Q4"/>
<accession>A0A9D1E6Q4</accession>
<feature type="domain" description="Carboxylesterase type B" evidence="1">
    <location>
        <begin position="6"/>
        <end position="50"/>
    </location>
</feature>
<dbReference type="EMBL" id="DVHK01000076">
    <property type="protein sequence ID" value="HIR67094.1"/>
    <property type="molecule type" value="Genomic_DNA"/>
</dbReference>
<name>A0A9D1E6Q4_9FIRM</name>
<dbReference type="InterPro" id="IPR029058">
    <property type="entry name" value="AB_hydrolase_fold"/>
</dbReference>